<dbReference type="InterPro" id="IPR029993">
    <property type="entry name" value="GAUT"/>
</dbReference>
<proteinExistence type="predicted"/>
<dbReference type="EMBL" id="JAAARO010000022">
    <property type="protein sequence ID" value="KAF5726575.1"/>
    <property type="molecule type" value="Genomic_DNA"/>
</dbReference>
<sequence>MANPRRPSRRGSFFFFFTFRPLASAITVAVLLFFVLSFLFSTSNSYSSDLHHHDHRSLVLAYAAYARKLKLENSNLVRTFADLSRNYSDVINKPAHRALSELDLLAIDESVLRQFEKEVKERIKVTRQVISEAKENFDNQLKIQKLKDTIFATNEQLTKAKKQGAFSSLIAAKTIPKSLHCLAMKLIGEQIAHPEIYNDAGKPTPPEIEDPNLYHYAIISDNVLATSVVVNSAVANAKGAMEACFSIEHILP</sequence>
<protein>
    <submittedName>
        <fullName evidence="2">Galacturonosyltransferase 8</fullName>
    </submittedName>
</protein>
<keyword evidence="2" id="KW-0808">Transferase</keyword>
<comment type="caution">
    <text evidence="2">The sequence shown here is derived from an EMBL/GenBank/DDBJ whole genome shotgun (WGS) entry which is preliminary data.</text>
</comment>
<dbReference type="PANTHER" id="PTHR32116:SF31">
    <property type="entry name" value="GALACTURONOSYLTRANSFERASE 8"/>
    <property type="match status" value="1"/>
</dbReference>
<evidence type="ECO:0000313" key="3">
    <source>
        <dbReference type="Proteomes" id="UP000593562"/>
    </source>
</evidence>
<evidence type="ECO:0000313" key="2">
    <source>
        <dbReference type="EMBL" id="KAF5726575.1"/>
    </source>
</evidence>
<organism evidence="2 3">
    <name type="scientific">Tripterygium wilfordii</name>
    <name type="common">Thunder God vine</name>
    <dbReference type="NCBI Taxonomy" id="458696"/>
    <lineage>
        <taxon>Eukaryota</taxon>
        <taxon>Viridiplantae</taxon>
        <taxon>Streptophyta</taxon>
        <taxon>Embryophyta</taxon>
        <taxon>Tracheophyta</taxon>
        <taxon>Spermatophyta</taxon>
        <taxon>Magnoliopsida</taxon>
        <taxon>eudicotyledons</taxon>
        <taxon>Gunneridae</taxon>
        <taxon>Pentapetalae</taxon>
        <taxon>rosids</taxon>
        <taxon>fabids</taxon>
        <taxon>Celastrales</taxon>
        <taxon>Celastraceae</taxon>
        <taxon>Tripterygium</taxon>
    </lineage>
</organism>
<reference evidence="2 3" key="1">
    <citation type="journal article" date="2020" name="Nat. Commun.">
        <title>Genome of Tripterygium wilfordii and identification of cytochrome P450 involved in triptolide biosynthesis.</title>
        <authorList>
            <person name="Tu L."/>
            <person name="Su P."/>
            <person name="Zhang Z."/>
            <person name="Gao L."/>
            <person name="Wang J."/>
            <person name="Hu T."/>
            <person name="Zhou J."/>
            <person name="Zhang Y."/>
            <person name="Zhao Y."/>
            <person name="Liu Y."/>
            <person name="Song Y."/>
            <person name="Tong Y."/>
            <person name="Lu Y."/>
            <person name="Yang J."/>
            <person name="Xu C."/>
            <person name="Jia M."/>
            <person name="Peters R.J."/>
            <person name="Huang L."/>
            <person name="Gao W."/>
        </authorList>
    </citation>
    <scope>NUCLEOTIDE SEQUENCE [LARGE SCALE GENOMIC DNA]</scope>
    <source>
        <strain evidence="3">cv. XIE 37</strain>
        <tissue evidence="2">Leaf</tissue>
    </source>
</reference>
<evidence type="ECO:0000256" key="1">
    <source>
        <dbReference type="SAM" id="Coils"/>
    </source>
</evidence>
<keyword evidence="1" id="KW-0175">Coiled coil</keyword>
<dbReference type="Proteomes" id="UP000593562">
    <property type="component" value="Unassembled WGS sequence"/>
</dbReference>
<dbReference type="GO" id="GO:0047262">
    <property type="term" value="F:polygalacturonate 4-alpha-galacturonosyltransferase activity"/>
    <property type="evidence" value="ECO:0007669"/>
    <property type="project" value="InterPro"/>
</dbReference>
<dbReference type="PANTHER" id="PTHR32116">
    <property type="entry name" value="GALACTURONOSYLTRANSFERASE 4-RELATED"/>
    <property type="match status" value="1"/>
</dbReference>
<keyword evidence="3" id="KW-1185">Reference proteome</keyword>
<name>A0A7J7BY02_TRIWF</name>
<dbReference type="InParanoid" id="A0A7J7BY02"/>
<feature type="coiled-coil region" evidence="1">
    <location>
        <begin position="116"/>
        <end position="163"/>
    </location>
</feature>
<gene>
    <name evidence="2" type="ORF">HS088_TW22G00254</name>
</gene>
<dbReference type="AlphaFoldDB" id="A0A7J7BY02"/>
<accession>A0A7J7BY02</accession>